<accession>A0A7G6YD50</accession>
<feature type="transmembrane region" description="Helical" evidence="7">
    <location>
        <begin position="55"/>
        <end position="79"/>
    </location>
</feature>
<dbReference type="GO" id="GO:0016491">
    <property type="term" value="F:oxidoreductase activity"/>
    <property type="evidence" value="ECO:0007669"/>
    <property type="project" value="InterPro"/>
</dbReference>
<evidence type="ECO:0000256" key="2">
    <source>
        <dbReference type="ARBA" id="ARBA00012951"/>
    </source>
</evidence>
<dbReference type="InterPro" id="IPR016174">
    <property type="entry name" value="Di-haem_cyt_TM"/>
</dbReference>
<evidence type="ECO:0000256" key="3">
    <source>
        <dbReference type="ARBA" id="ARBA00016116"/>
    </source>
</evidence>
<dbReference type="InterPro" id="IPR005797">
    <property type="entry name" value="Cyt_b/b6_N"/>
</dbReference>
<comment type="cofactor">
    <cofactor evidence="1">
        <name>heme</name>
        <dbReference type="ChEBI" id="CHEBI:30413"/>
    </cofactor>
</comment>
<evidence type="ECO:0000256" key="6">
    <source>
        <dbReference type="SAM" id="MobiDB-lite"/>
    </source>
</evidence>
<feature type="transmembrane region" description="Helical" evidence="7">
    <location>
        <begin position="416"/>
        <end position="436"/>
    </location>
</feature>
<evidence type="ECO:0000313" key="9">
    <source>
        <dbReference type="EMBL" id="QNE36415.1"/>
    </source>
</evidence>
<dbReference type="RefSeq" id="WP_185275853.1">
    <property type="nucleotide sequence ID" value="NZ_CP043641.1"/>
</dbReference>
<dbReference type="PROSITE" id="PS51002">
    <property type="entry name" value="CYTB_NTER"/>
    <property type="match status" value="1"/>
</dbReference>
<feature type="transmembrane region" description="Helical" evidence="7">
    <location>
        <begin position="332"/>
        <end position="356"/>
    </location>
</feature>
<feature type="domain" description="Cytochrome b/b6 N-terminal region profile" evidence="8">
    <location>
        <begin position="28"/>
        <end position="251"/>
    </location>
</feature>
<feature type="transmembrane region" description="Helical" evidence="7">
    <location>
        <begin position="268"/>
        <end position="290"/>
    </location>
</feature>
<evidence type="ECO:0000256" key="7">
    <source>
        <dbReference type="SAM" id="Phobius"/>
    </source>
</evidence>
<evidence type="ECO:0000256" key="4">
    <source>
        <dbReference type="ARBA" id="ARBA00029351"/>
    </source>
</evidence>
<dbReference type="Pfam" id="PF13631">
    <property type="entry name" value="Cytochrom_B_N_2"/>
    <property type="match status" value="1"/>
</dbReference>
<dbReference type="Proteomes" id="UP000515511">
    <property type="component" value="Chromosome"/>
</dbReference>
<dbReference type="SUPFAM" id="SSF81648">
    <property type="entry name" value="a domain/subunit of cytochrome bc1 complex (Ubiquinol-cytochrome c reductase)"/>
    <property type="match status" value="1"/>
</dbReference>
<feature type="transmembrane region" description="Helical" evidence="7">
    <location>
        <begin position="99"/>
        <end position="119"/>
    </location>
</feature>
<dbReference type="GO" id="GO:0016020">
    <property type="term" value="C:membrane"/>
    <property type="evidence" value="ECO:0007669"/>
    <property type="project" value="InterPro"/>
</dbReference>
<feature type="transmembrane region" description="Helical" evidence="7">
    <location>
        <begin position="186"/>
        <end position="206"/>
    </location>
</feature>
<feature type="transmembrane region" description="Helical" evidence="7">
    <location>
        <begin position="218"/>
        <end position="238"/>
    </location>
</feature>
<gene>
    <name evidence="9" type="ORF">F1C12_15705</name>
</gene>
<keyword evidence="7" id="KW-0472">Membrane</keyword>
<proteinExistence type="predicted"/>
<dbReference type="KEGG" id="lse:F1C12_15705"/>
<name>A0A7G6YD50_9MICO</name>
<protein>
    <recommendedName>
        <fullName evidence="3">Cytochrome bc1 complex cytochrome b subunit</fullName>
        <ecNumber evidence="2">7.1.1.8</ecNumber>
    </recommendedName>
    <alternativeName>
        <fullName evidence="5">Cytochrome bc1 reductase complex subunit QcrB</fullName>
    </alternativeName>
</protein>
<dbReference type="GO" id="GO:0008121">
    <property type="term" value="F:quinol-cytochrome-c reductase activity"/>
    <property type="evidence" value="ECO:0007669"/>
    <property type="project" value="UniProtKB-EC"/>
</dbReference>
<feature type="region of interest" description="Disordered" evidence="6">
    <location>
        <begin position="1"/>
        <end position="20"/>
    </location>
</feature>
<dbReference type="InterPro" id="IPR027387">
    <property type="entry name" value="Cytb/b6-like_sf"/>
</dbReference>
<dbReference type="GO" id="GO:0022904">
    <property type="term" value="P:respiratory electron transport chain"/>
    <property type="evidence" value="ECO:0007669"/>
    <property type="project" value="InterPro"/>
</dbReference>
<evidence type="ECO:0000313" key="10">
    <source>
        <dbReference type="Proteomes" id="UP000515511"/>
    </source>
</evidence>
<keyword evidence="7" id="KW-0812">Transmembrane</keyword>
<evidence type="ECO:0000256" key="5">
    <source>
        <dbReference type="ARBA" id="ARBA00029568"/>
    </source>
</evidence>
<dbReference type="PANTHER" id="PTHR19271">
    <property type="entry name" value="CYTOCHROME B"/>
    <property type="match status" value="1"/>
</dbReference>
<dbReference type="Gene3D" id="1.20.810.10">
    <property type="entry name" value="Cytochrome Bc1 Complex, Chain C"/>
    <property type="match status" value="1"/>
</dbReference>
<dbReference type="InterPro" id="IPR036150">
    <property type="entry name" value="Cyt_b/b6_C_sf"/>
</dbReference>
<dbReference type="SUPFAM" id="SSF81342">
    <property type="entry name" value="Transmembrane di-heme cytochromes"/>
    <property type="match status" value="1"/>
</dbReference>
<organism evidence="9 10">
    <name type="scientific">Leifsonia shinshuensis</name>
    <dbReference type="NCBI Taxonomy" id="150026"/>
    <lineage>
        <taxon>Bacteria</taxon>
        <taxon>Bacillati</taxon>
        <taxon>Actinomycetota</taxon>
        <taxon>Actinomycetes</taxon>
        <taxon>Micrococcales</taxon>
        <taxon>Microbacteriaceae</taxon>
        <taxon>Leifsonia</taxon>
    </lineage>
</organism>
<keyword evidence="7" id="KW-1133">Transmembrane helix</keyword>
<feature type="region of interest" description="Disordered" evidence="6">
    <location>
        <begin position="520"/>
        <end position="554"/>
    </location>
</feature>
<dbReference type="EC" id="7.1.1.8" evidence="2"/>
<reference evidence="10" key="1">
    <citation type="submission" date="2019-09" db="EMBL/GenBank/DDBJ databases">
        <title>Antimicrobial potential of Antarctic Bacteria.</title>
        <authorList>
            <person name="Benaud N."/>
            <person name="Edwards R.J."/>
            <person name="Ferrari B.C."/>
        </authorList>
    </citation>
    <scope>NUCLEOTIDE SEQUENCE [LARGE SCALE GENOMIC DNA]</scope>
    <source>
        <strain evidence="10">INR9</strain>
    </source>
</reference>
<dbReference type="AlphaFoldDB" id="A0A7G6YD50"/>
<dbReference type="EMBL" id="CP043641">
    <property type="protein sequence ID" value="QNE36415.1"/>
    <property type="molecule type" value="Genomic_DNA"/>
</dbReference>
<evidence type="ECO:0000256" key="1">
    <source>
        <dbReference type="ARBA" id="ARBA00001971"/>
    </source>
</evidence>
<feature type="transmembrane region" description="Helical" evidence="7">
    <location>
        <begin position="126"/>
        <end position="147"/>
    </location>
</feature>
<dbReference type="PANTHER" id="PTHR19271:SF16">
    <property type="entry name" value="CYTOCHROME B"/>
    <property type="match status" value="1"/>
</dbReference>
<feature type="transmembrane region" description="Helical" evidence="7">
    <location>
        <begin position="377"/>
        <end position="396"/>
    </location>
</feature>
<comment type="catalytic activity">
    <reaction evidence="4">
        <text>a quinol + 2 Fe(III)-[cytochrome c](out) = a quinone + 2 Fe(II)-[cytochrome c](out) + 2 H(+)(out)</text>
        <dbReference type="Rhea" id="RHEA:11484"/>
        <dbReference type="Rhea" id="RHEA-COMP:10350"/>
        <dbReference type="Rhea" id="RHEA-COMP:14399"/>
        <dbReference type="ChEBI" id="CHEBI:15378"/>
        <dbReference type="ChEBI" id="CHEBI:24646"/>
        <dbReference type="ChEBI" id="CHEBI:29033"/>
        <dbReference type="ChEBI" id="CHEBI:29034"/>
        <dbReference type="ChEBI" id="CHEBI:132124"/>
        <dbReference type="EC" id="7.1.1.8"/>
    </reaction>
</comment>
<sequence length="554" mass="59454">MRRILIEGGGHGRRPQRSLTESVARAARESGAGRRLAAARARLADRRVSLHWSNLFGVVALACVVVLFVTGLLLMFWYAPSSQRAVYEGSYAPLVGQEASAAYVSILHTSFDIGGGLLVRQAHHWAALLLPAAIILQLAVTFFTAAFRRRRGSWLVLFGLLIVALAGGWSGYALPDDMLSGTGLRIFQGILLGIPVAGTWLSWLFFGGGFPGRIIENLYPVHIAVVPALLIGLVWLLARGSSRREPARYPGDAGVPAYPDDAVRAGGLFAIVTGLLVLMAATVTVAPVWLSGPSSPGDASAGSQPDWYTGFLDGALRLVPPGWEFVWLGRTWTLAILIPLAVVGAFLLAVAAYPFFEQWVRGPGRDDGLLDRPRNEPTRTGLGVAGLVFYGALWGAGSADLVATQFGIGLEDVVHAFQALVVLGPVAAFVLTRRVCLALQKKDRDLLLHGYETGRIVRLPGGEYVEAHAPVPTEQRQRLAGPRSVPPVVIRPDESGRIRPWTRLRARLARTYLEDRIVALPPGLPSRQDRGTPDASGTGEDEIHETSAGRAGAA</sequence>
<evidence type="ECO:0000259" key="8">
    <source>
        <dbReference type="PROSITE" id="PS51002"/>
    </source>
</evidence>
<feature type="transmembrane region" description="Helical" evidence="7">
    <location>
        <begin position="153"/>
        <end position="174"/>
    </location>
</feature>